<evidence type="ECO:0000313" key="4">
    <source>
        <dbReference type="EMBL" id="SCM04619.1"/>
    </source>
</evidence>
<accession>A0A1C6XJS5</accession>
<evidence type="ECO:0000259" key="3">
    <source>
        <dbReference type="PROSITE" id="PS50097"/>
    </source>
</evidence>
<keyword evidence="1" id="KW-0880">Kelch repeat</keyword>
<dbReference type="SUPFAM" id="SSF54695">
    <property type="entry name" value="POZ domain"/>
    <property type="match status" value="1"/>
</dbReference>
<dbReference type="PANTHER" id="PTHR46376">
    <property type="entry name" value="LEUCINE-ZIPPER-LIKE TRANSCRIPTIONAL REGULATOR 1"/>
    <property type="match status" value="1"/>
</dbReference>
<dbReference type="AlphaFoldDB" id="A0A1C6XJS5"/>
<dbReference type="Gene3D" id="2.120.10.80">
    <property type="entry name" value="Kelch-type beta propeller"/>
    <property type="match status" value="2"/>
</dbReference>
<evidence type="ECO:0000256" key="2">
    <source>
        <dbReference type="ARBA" id="ARBA00022737"/>
    </source>
</evidence>
<dbReference type="Pfam" id="PF24981">
    <property type="entry name" value="Beta-prop_ATRN-LZTR1"/>
    <property type="match status" value="1"/>
</dbReference>
<proteinExistence type="predicted"/>
<dbReference type="SMART" id="SM00225">
    <property type="entry name" value="BTB"/>
    <property type="match status" value="1"/>
</dbReference>
<dbReference type="InterPro" id="IPR006652">
    <property type="entry name" value="Kelch_1"/>
</dbReference>
<dbReference type="Pfam" id="PF01344">
    <property type="entry name" value="Kelch_1"/>
    <property type="match status" value="1"/>
</dbReference>
<dbReference type="InterPro" id="IPR011333">
    <property type="entry name" value="SKP1/BTB/POZ_sf"/>
</dbReference>
<dbReference type="PANTHER" id="PTHR46376:SF1">
    <property type="entry name" value="LEUCINE-ZIPPER-LIKE TRANSCRIPTIONAL REGULATOR 1"/>
    <property type="match status" value="1"/>
</dbReference>
<dbReference type="PROSITE" id="PS50097">
    <property type="entry name" value="BTB"/>
    <property type="match status" value="1"/>
</dbReference>
<keyword evidence="2" id="KW-0677">Repeat</keyword>
<dbReference type="GO" id="GO:0005794">
    <property type="term" value="C:Golgi apparatus"/>
    <property type="evidence" value="ECO:0007669"/>
    <property type="project" value="TreeGrafter"/>
</dbReference>
<sequence length="623" mass="73620">MANCIDKKKSTSYIIQNSEHSESTESVKSRNSIINGNVLRWHKLSCFSIKDIKNELENEQKTDASESNISYSNSSNITKDIDISIDKDSWYYLEKNKVASVLYKNCIYIFGGYIPKERLNYFYKYNIVENKLIKMINNNCPLKSENNSAFLYKNKMYILWEYNGKRRWSNDLHYFDFNKETWGIMKIKKSKKINNTYCPPSTLFGFSISVDDVSGLVYIFGGYNEKQLSNELYILNLNHKNWIKAKQIGDIPNPRAYTIGHIFDGYFYIFGGYNGERCLNSFYEYHIKSGIWTKIKYNINTEISDKNSNEDIKNIKKKTKSYTYCNNKEDKLPMPRCLMGSFLYNKCIYILGGYNTNFCDNLYDFYKYNIHERTWEKLTTENTYSQNNMNVHFYKNVIYCIGNFNDKNILNNIYALKLENIYVEPSGLLDHYKSMVNNSSFSDVVFILQDRHIYGCRNILSSRCHYFKTLFNIHISEKNKKIIINGINKIVDTNLHDPMIYIPINDINYDEFLIIIDYLYTDNLPTDCTLETYIQILILAINKFHLFRLAQLCEQAVTNKIDRYNAFNILFISYRNNSKQLCKFCIDFIIHNNLLDKEKINMLTLEPHLLGEFYKKSLYNDIS</sequence>
<evidence type="ECO:0000313" key="5">
    <source>
        <dbReference type="Proteomes" id="UP000507163"/>
    </source>
</evidence>
<dbReference type="InterPro" id="IPR051568">
    <property type="entry name" value="LZTR1/Attractin"/>
</dbReference>
<reference evidence="4 5" key="1">
    <citation type="submission" date="2016-08" db="EMBL/GenBank/DDBJ databases">
        <authorList>
            <consortium name="Pathogen Informatics"/>
        </authorList>
    </citation>
    <scope>NUCLEOTIDE SEQUENCE [LARGE SCALE GENOMIC DNA]</scope>
    <source>
        <strain evidence="4 5">AJ</strain>
    </source>
</reference>
<dbReference type="InterPro" id="IPR056737">
    <property type="entry name" value="Beta-prop_ATRN-MKLN-like"/>
</dbReference>
<dbReference type="SUPFAM" id="SSF117281">
    <property type="entry name" value="Kelch motif"/>
    <property type="match status" value="1"/>
</dbReference>
<dbReference type="InterPro" id="IPR000210">
    <property type="entry name" value="BTB/POZ_dom"/>
</dbReference>
<dbReference type="InterPro" id="IPR015915">
    <property type="entry name" value="Kelch-typ_b-propeller"/>
</dbReference>
<dbReference type="Proteomes" id="UP000507163">
    <property type="component" value="Chromosome 13"/>
</dbReference>
<dbReference type="Pfam" id="PF00651">
    <property type="entry name" value="BTB"/>
    <property type="match status" value="1"/>
</dbReference>
<dbReference type="EMBL" id="LT608179">
    <property type="protein sequence ID" value="SCM04619.1"/>
    <property type="molecule type" value="Genomic_DNA"/>
</dbReference>
<dbReference type="SMART" id="SM00612">
    <property type="entry name" value="Kelch"/>
    <property type="match status" value="4"/>
</dbReference>
<evidence type="ECO:0000256" key="1">
    <source>
        <dbReference type="ARBA" id="ARBA00022441"/>
    </source>
</evidence>
<protein>
    <recommendedName>
        <fullName evidence="3">BTB domain-containing protein</fullName>
    </recommendedName>
</protein>
<dbReference type="Gene3D" id="3.30.710.10">
    <property type="entry name" value="Potassium Channel Kv1.1, Chain A"/>
    <property type="match status" value="1"/>
</dbReference>
<feature type="domain" description="BTB" evidence="3">
    <location>
        <begin position="442"/>
        <end position="528"/>
    </location>
</feature>
<organism evidence="4 5">
    <name type="scientific">Plasmodium chabaudi chabaudi</name>
    <dbReference type="NCBI Taxonomy" id="31271"/>
    <lineage>
        <taxon>Eukaryota</taxon>
        <taxon>Sar</taxon>
        <taxon>Alveolata</taxon>
        <taxon>Apicomplexa</taxon>
        <taxon>Aconoidasida</taxon>
        <taxon>Haemosporida</taxon>
        <taxon>Plasmodiidae</taxon>
        <taxon>Plasmodium</taxon>
        <taxon>Plasmodium (Vinckeia)</taxon>
    </lineage>
</organism>
<gene>
    <name evidence="4" type="ORF">PCHAJ_000375400</name>
</gene>
<name>A0A1C6XJS5_PLACU</name>